<keyword evidence="2" id="KW-1185">Reference proteome</keyword>
<comment type="caution">
    <text evidence="1">The sequence shown here is derived from an EMBL/GenBank/DDBJ whole genome shotgun (WGS) entry which is preliminary data.</text>
</comment>
<proteinExistence type="predicted"/>
<organism evidence="1 2">
    <name type="scientific">Glomus cerebriforme</name>
    <dbReference type="NCBI Taxonomy" id="658196"/>
    <lineage>
        <taxon>Eukaryota</taxon>
        <taxon>Fungi</taxon>
        <taxon>Fungi incertae sedis</taxon>
        <taxon>Mucoromycota</taxon>
        <taxon>Glomeromycotina</taxon>
        <taxon>Glomeromycetes</taxon>
        <taxon>Glomerales</taxon>
        <taxon>Glomeraceae</taxon>
        <taxon>Glomus</taxon>
    </lineage>
</organism>
<accession>A0A397S9K9</accession>
<protein>
    <submittedName>
        <fullName evidence="1">Uncharacterized protein</fullName>
    </submittedName>
</protein>
<evidence type="ECO:0000313" key="2">
    <source>
        <dbReference type="Proteomes" id="UP000265703"/>
    </source>
</evidence>
<name>A0A397S9K9_9GLOM</name>
<dbReference type="AlphaFoldDB" id="A0A397S9K9"/>
<reference evidence="1 2" key="1">
    <citation type="submission" date="2018-06" db="EMBL/GenBank/DDBJ databases">
        <title>Comparative genomics reveals the genomic features of Rhizophagus irregularis, R. cerebriforme, R. diaphanum and Gigaspora rosea, and their symbiotic lifestyle signature.</title>
        <authorList>
            <person name="Morin E."/>
            <person name="San Clemente H."/>
            <person name="Chen E.C.H."/>
            <person name="De La Providencia I."/>
            <person name="Hainaut M."/>
            <person name="Kuo A."/>
            <person name="Kohler A."/>
            <person name="Murat C."/>
            <person name="Tang N."/>
            <person name="Roy S."/>
            <person name="Loubradou J."/>
            <person name="Henrissat B."/>
            <person name="Grigoriev I.V."/>
            <person name="Corradi N."/>
            <person name="Roux C."/>
            <person name="Martin F.M."/>
        </authorList>
    </citation>
    <scope>NUCLEOTIDE SEQUENCE [LARGE SCALE GENOMIC DNA]</scope>
    <source>
        <strain evidence="1 2">DAOM 227022</strain>
    </source>
</reference>
<dbReference type="OrthoDB" id="4062651at2759"/>
<gene>
    <name evidence="1" type="ORF">C1645_836894</name>
</gene>
<dbReference type="EMBL" id="QKYT01000786">
    <property type="protein sequence ID" value="RIA81499.1"/>
    <property type="molecule type" value="Genomic_DNA"/>
</dbReference>
<dbReference type="Proteomes" id="UP000265703">
    <property type="component" value="Unassembled WGS sequence"/>
</dbReference>
<sequence length="100" mass="11566">MSSNGNTKVNKQTKTGFCASIQPVLGAGRSSMIDEFIRETQLNANESMNYLKWIDFDQFDLIEYTIKRDAFSSIYSAMWMDGIWIKKSKYELAMVPLRSY</sequence>
<evidence type="ECO:0000313" key="1">
    <source>
        <dbReference type="EMBL" id="RIA81499.1"/>
    </source>
</evidence>